<comment type="caution">
    <text evidence="2">The sequence shown here is derived from an EMBL/GenBank/DDBJ whole genome shotgun (WGS) entry which is preliminary data.</text>
</comment>
<dbReference type="EMBL" id="JAXOVC010000004">
    <property type="protein sequence ID" value="KAK4502938.1"/>
    <property type="molecule type" value="Genomic_DNA"/>
</dbReference>
<dbReference type="PANTHER" id="PTHR32487:SF29">
    <property type="entry name" value="NAD-DEPENDENT EPIMERASE_DEHYDRATASE DOMAIN-CONTAINING PROTEIN"/>
    <property type="match status" value="1"/>
</dbReference>
<protein>
    <recommendedName>
        <fullName evidence="1">PRISE-like Rossmann-fold domain-containing protein</fullName>
    </recommendedName>
</protein>
<accession>A0ABR0EP23</accession>
<dbReference type="InterPro" id="IPR036291">
    <property type="entry name" value="NAD(P)-bd_dom_sf"/>
</dbReference>
<evidence type="ECO:0000259" key="1">
    <source>
        <dbReference type="Pfam" id="PF22917"/>
    </source>
</evidence>
<dbReference type="SUPFAM" id="SSF51735">
    <property type="entry name" value="NAD(P)-binding Rossmann-fold domains"/>
    <property type="match status" value="1"/>
</dbReference>
<sequence length="444" mass="49835">MGSEQYPLRQSGIYRNLPNFDPAIKDLTAIIVGATGISGFNTLRCLLEAPDRWRTIYAVSRSPPAKEMWSLLTMEQQARVKHVPIDLAKPADETSTSLEKAGVHSVDYVFFYGYLNPKGKSAMDPSMADALIETNVPLFENFLQALDKNNIVPKRILLQTGGKHYGVHAGRARTPFIESDPRPTHVVKNFYYPQEDALFRFCEQHPTTNWNVIRPFGIIGATSNFGLNFFLPFPIFAAVQASKNEPIFFGGDIEEWQHEYCHSSARLTGYLSEWAVLEDKCANQAFNSQDGSAISWDRFWHELARWYGVQKGIEGPELDESKFKSIELAGGADSPLGYGPPLYIKLSRTIKEWSVDPKNHAQWEKIMLASKGKITANPFDQAGGDLFEQGDFLMAHPQPSIAKTRRYGFTGFVDTMESIFEMYQDMAQMGVIPAPLVDAAKPMV</sequence>
<keyword evidence="3" id="KW-1185">Reference proteome</keyword>
<reference evidence="2 3" key="1">
    <citation type="journal article" date="2023" name="G3 (Bethesda)">
        <title>A chromosome-level genome assembly of Zasmidium syzygii isolated from banana leaves.</title>
        <authorList>
            <person name="van Westerhoven A.C."/>
            <person name="Mehrabi R."/>
            <person name="Talebi R."/>
            <person name="Steentjes M.B.F."/>
            <person name="Corcolon B."/>
            <person name="Chong P.A."/>
            <person name="Kema G.H.J."/>
            <person name="Seidl M.F."/>
        </authorList>
    </citation>
    <scope>NUCLEOTIDE SEQUENCE [LARGE SCALE GENOMIC DNA]</scope>
    <source>
        <strain evidence="2 3">P124</strain>
    </source>
</reference>
<evidence type="ECO:0000313" key="2">
    <source>
        <dbReference type="EMBL" id="KAK4502938.1"/>
    </source>
</evidence>
<dbReference type="PANTHER" id="PTHR32487">
    <property type="entry name" value="3-OXO-DELTA(4,5)-STEROID 5-BETA-REDUCTASE"/>
    <property type="match status" value="1"/>
</dbReference>
<proteinExistence type="predicted"/>
<gene>
    <name evidence="2" type="ORF">PRZ48_006365</name>
</gene>
<dbReference type="Gene3D" id="3.40.50.720">
    <property type="entry name" value="NAD(P)-binding Rossmann-like Domain"/>
    <property type="match status" value="1"/>
</dbReference>
<evidence type="ECO:0000313" key="3">
    <source>
        <dbReference type="Proteomes" id="UP001305779"/>
    </source>
</evidence>
<dbReference type="Pfam" id="PF22917">
    <property type="entry name" value="PRISE"/>
    <property type="match status" value="1"/>
</dbReference>
<dbReference type="CDD" id="cd08948">
    <property type="entry name" value="5beta-POR_like_SDR_a"/>
    <property type="match status" value="1"/>
</dbReference>
<dbReference type="InterPro" id="IPR055222">
    <property type="entry name" value="PRISE-like_Rossmann-fold"/>
</dbReference>
<organism evidence="2 3">
    <name type="scientific">Zasmidium cellare</name>
    <name type="common">Wine cellar mold</name>
    <name type="synonym">Racodium cellare</name>
    <dbReference type="NCBI Taxonomy" id="395010"/>
    <lineage>
        <taxon>Eukaryota</taxon>
        <taxon>Fungi</taxon>
        <taxon>Dikarya</taxon>
        <taxon>Ascomycota</taxon>
        <taxon>Pezizomycotina</taxon>
        <taxon>Dothideomycetes</taxon>
        <taxon>Dothideomycetidae</taxon>
        <taxon>Mycosphaerellales</taxon>
        <taxon>Mycosphaerellaceae</taxon>
        <taxon>Zasmidium</taxon>
    </lineage>
</organism>
<name>A0ABR0EP23_ZASCE</name>
<feature type="domain" description="PRISE-like Rossmann-fold" evidence="1">
    <location>
        <begin position="29"/>
        <end position="317"/>
    </location>
</feature>
<dbReference type="Proteomes" id="UP001305779">
    <property type="component" value="Unassembled WGS sequence"/>
</dbReference>